<dbReference type="InterPro" id="IPR040017">
    <property type="entry name" value="XPOT"/>
</dbReference>
<organism evidence="15 16">
    <name type="scientific">Cladonia borealis</name>
    <dbReference type="NCBI Taxonomy" id="184061"/>
    <lineage>
        <taxon>Eukaryota</taxon>
        <taxon>Fungi</taxon>
        <taxon>Dikarya</taxon>
        <taxon>Ascomycota</taxon>
        <taxon>Pezizomycotina</taxon>
        <taxon>Lecanoromycetes</taxon>
        <taxon>OSLEUM clade</taxon>
        <taxon>Lecanoromycetidae</taxon>
        <taxon>Lecanorales</taxon>
        <taxon>Lecanorineae</taxon>
        <taxon>Cladoniaceae</taxon>
        <taxon>Cladonia</taxon>
    </lineage>
</organism>
<keyword evidence="5 12" id="KW-0963">Cytoplasm</keyword>
<sequence>MDVVPSVASGAFTVPLCGHKRKLEPIEAENAKKARANEYNIDNESDNSDSEISDLTSNVDNDACVETSAPTPLTPLSSKASPRHPSDLKTIHCPYDNCNKSFNRPAKLSQHLRSHTNTRLFICPHAPCTKDFLRESHLKHHVKSAHSDIRDYVCEWLGCGKSFITATRLRRHHAAHEGREKFRCTVTDCGQTFRKHGTLQKHVTTVHEGRHPYVCELLNDTGVKCGAGFDTEGRMESHAGRIHGTKKFLCTVCPLQQEEGNQRLGLGENGAAFPSHAALQAHIQNEHPPTCTECGLKCTSKSALKSHAEVLHGGLDISERKVHVCPEPDCGRAFTKKGNMNAHIQISHAGKRFVCGVVDPKTLNHVGDWDGSDACGEASTSKRNLERHICTIHLGLDASGKSKEKGKHQSLAEPAHNSQVSALTRLTGSGYETETGRNVTCLVQGCNHRFLREYDLEIHLQSRHGLADLEIQMMMMEEELYTRHSFQGAPIYATEQGPEAERVFDQQFVNDVAMGITADSPESGTPGAAELWQRGDPFETAPRDSWLDDEVAMQHLINEDYEGENIEGALAQDAHNGQDVQNAIEVAFDARADPSLKSQAFDFINQLRSEPQGWQICFSLALRDPRPTEVVRHVSLDVVNNAIKAGQLGEQDFALLRDNILAYVRNIYGATANNAQHDPVSIQNKITQTMTNLFTAMYATQWTTFFQDILALTAAAGSASRNNAPGVLLYLRILISVHDEIADVLLSRSPEEQRRNNDLKDLVRQRDTAMIASSWHEILAHWKFNNDEVVALCLTTIGRWVTWTEISFAVNDSLLTLLFDYLGSQQGMGGDNQVSERRKAAMETFIDILGKKMSASDKVELIEVLKVNDAVSQLLRSRELSEMRSTATYDTDLAEDVARLVNNTVSDIVRALDGSQDNDPILLRGISQLKTFLPHLLRFLSDEYDEICSTVIPSLTDFLTLLRKKANSNNVLAGEASPTLPLILDVVIAKMKYDETFYWGHEDTQTDEAEFQELRRRLHILQKAVAAVDEVMYIEKIKNVVVSTFDKLQSQNGQLDWRDLELAMHELDLFGDLAYKHGGLYSKTKAVTPAAEQLIGMMFKLCETGVASFSHPAVQLQYMVVCERYYSFFEANPHLITPVLENFVRFLHHDHVKVRLRSWYLFHRFVKHVRNHVGDIAETAIQALSDLLPIKAELVEEPSEDDNDDISSSESGQSANARFNSQLYLYEAIGCISSARAIPAEKQVLLVRSIANPLFSDLEGHLSQAKAGDRRATLQVHHLIMALGTLARGFSDGMPSNNAPNAPAPADIISEEFAQTAEAVLVALERLRSSFEIREASRFAFTRLIAPLGSRILPQLPRWIDGLLSETSTKDEMAMFIKLLDQVVFKFKSEIYNILNALLTPFLQRVFAGIAEPVAGTDDEIQLVELKREYLGFLLVILNNGLEAVLVSESNQPIFGTVISMIEHLAKDINDFQTAKLAFSVLTRMVLTWGGPDVESTSSILVNGSAPNGISQPRLPGFDQFIMTTLSPLCWAIPSNPSFDSKDAQGKQVLGEAAVLQKSIYSKTGQAYLTYLRDVELSGMGMDSGTMEEYLGALCNFDIKGFQRFFQNLVQRSTR</sequence>
<evidence type="ECO:0000256" key="6">
    <source>
        <dbReference type="ARBA" id="ARBA00022555"/>
    </source>
</evidence>
<feature type="domain" description="C2H2-type" evidence="14">
    <location>
        <begin position="121"/>
        <end position="151"/>
    </location>
</feature>
<dbReference type="GO" id="GO:0016363">
    <property type="term" value="C:nuclear matrix"/>
    <property type="evidence" value="ECO:0007669"/>
    <property type="project" value="TreeGrafter"/>
</dbReference>
<dbReference type="GO" id="GO:0005737">
    <property type="term" value="C:cytoplasm"/>
    <property type="evidence" value="ECO:0007669"/>
    <property type="project" value="UniProtKB-SubCell"/>
</dbReference>
<evidence type="ECO:0000256" key="5">
    <source>
        <dbReference type="ARBA" id="ARBA00022490"/>
    </source>
</evidence>
<dbReference type="PROSITE" id="PS50157">
    <property type="entry name" value="ZINC_FINGER_C2H2_2"/>
    <property type="match status" value="5"/>
</dbReference>
<dbReference type="FunFam" id="1.25.10.10:FF:000355">
    <property type="entry name" value="Exportin-T"/>
    <property type="match status" value="1"/>
</dbReference>
<dbReference type="GO" id="GO:0031267">
    <property type="term" value="F:small GTPase binding"/>
    <property type="evidence" value="ECO:0007669"/>
    <property type="project" value="InterPro"/>
</dbReference>
<dbReference type="PANTHER" id="PTHR15952">
    <property type="entry name" value="EXPORTIN-T/LOS1"/>
    <property type="match status" value="1"/>
</dbReference>
<gene>
    <name evidence="15" type="ORF">JMJ35_001968</name>
</gene>
<dbReference type="Pfam" id="PF19282">
    <property type="entry name" value="Exportin-T"/>
    <property type="match status" value="1"/>
</dbReference>
<dbReference type="GO" id="GO:0008033">
    <property type="term" value="P:tRNA processing"/>
    <property type="evidence" value="ECO:0007669"/>
    <property type="project" value="UniProtKB-KW"/>
</dbReference>
<evidence type="ECO:0000259" key="14">
    <source>
        <dbReference type="PROSITE" id="PS50157"/>
    </source>
</evidence>
<dbReference type="GO" id="GO:0071528">
    <property type="term" value="P:tRNA re-export from nucleus"/>
    <property type="evidence" value="ECO:0007669"/>
    <property type="project" value="UniProtKB-UniRule"/>
</dbReference>
<keyword evidence="9 12" id="KW-0539">Nucleus</keyword>
<dbReference type="Gene3D" id="3.30.160.60">
    <property type="entry name" value="Classic Zinc Finger"/>
    <property type="match status" value="5"/>
</dbReference>
<evidence type="ECO:0000256" key="10">
    <source>
        <dbReference type="ARBA" id="ARBA00025147"/>
    </source>
</evidence>
<keyword evidence="7" id="KW-0819">tRNA processing</keyword>
<keyword evidence="8 12" id="KW-0694">RNA-binding</keyword>
<comment type="caution">
    <text evidence="15">The sequence shown here is derived from an EMBL/GenBank/DDBJ whole genome shotgun (WGS) entry which is preliminary data.</text>
</comment>
<dbReference type="InterPro" id="IPR013598">
    <property type="entry name" value="Exportin-1/Importin-b-like"/>
</dbReference>
<feature type="domain" description="C2H2-type" evidence="14">
    <location>
        <begin position="182"/>
        <end position="212"/>
    </location>
</feature>
<evidence type="ECO:0000256" key="2">
    <source>
        <dbReference type="ARBA" id="ARBA00009466"/>
    </source>
</evidence>
<proteinExistence type="inferred from homology"/>
<evidence type="ECO:0000256" key="3">
    <source>
        <dbReference type="ARBA" id="ARBA00018928"/>
    </source>
</evidence>
<feature type="compositionally biased region" description="Acidic residues" evidence="13">
    <location>
        <begin position="41"/>
        <end position="52"/>
    </location>
</feature>
<dbReference type="Pfam" id="PF00096">
    <property type="entry name" value="zf-C2H2"/>
    <property type="match status" value="4"/>
</dbReference>
<dbReference type="SMART" id="SM00355">
    <property type="entry name" value="ZnF_C2H2"/>
    <property type="match status" value="10"/>
</dbReference>
<dbReference type="GO" id="GO:0008270">
    <property type="term" value="F:zinc ion binding"/>
    <property type="evidence" value="ECO:0007669"/>
    <property type="project" value="UniProtKB-KW"/>
</dbReference>
<comment type="subcellular location">
    <subcellularLocation>
        <location evidence="1 12">Cytoplasm</location>
    </subcellularLocation>
    <subcellularLocation>
        <location evidence="12">Nucleus</location>
    </subcellularLocation>
    <text evidence="12">Shuttles between the nucleus and the cytoplasm.</text>
</comment>
<dbReference type="InterPro" id="IPR013087">
    <property type="entry name" value="Znf_C2H2_type"/>
</dbReference>
<evidence type="ECO:0000256" key="8">
    <source>
        <dbReference type="ARBA" id="ARBA00022884"/>
    </source>
</evidence>
<dbReference type="EMBL" id="JAFEKC020000003">
    <property type="protein sequence ID" value="KAK0515934.1"/>
    <property type="molecule type" value="Genomic_DNA"/>
</dbReference>
<name>A0AA39R978_9LECA</name>
<keyword evidence="11" id="KW-0479">Metal-binding</keyword>
<evidence type="ECO:0000256" key="7">
    <source>
        <dbReference type="ARBA" id="ARBA00022694"/>
    </source>
</evidence>
<dbReference type="SUPFAM" id="SSF57667">
    <property type="entry name" value="beta-beta-alpha zinc fingers"/>
    <property type="match status" value="2"/>
</dbReference>
<feature type="domain" description="C2H2-type" evidence="14">
    <location>
        <begin position="323"/>
        <end position="353"/>
    </location>
</feature>
<keyword evidence="16" id="KW-1185">Reference proteome</keyword>
<evidence type="ECO:0000256" key="11">
    <source>
        <dbReference type="PROSITE-ProRule" id="PRU00042"/>
    </source>
</evidence>
<dbReference type="PANTHER" id="PTHR15952:SF11">
    <property type="entry name" value="EXPORTIN-T"/>
    <property type="match status" value="1"/>
</dbReference>
<dbReference type="Gene3D" id="1.25.10.10">
    <property type="entry name" value="Leucine-rich Repeat Variant"/>
    <property type="match status" value="1"/>
</dbReference>
<comment type="function">
    <text evidence="10">tRNA nucleus export receptor which facilitates tRNA translocation across the nuclear pore complex. Involved in pre-tRNA splicing, probably by affecting the interaction of pre-tRNA with splicing endonuclease.</text>
</comment>
<dbReference type="GO" id="GO:0005643">
    <property type="term" value="C:nuclear pore"/>
    <property type="evidence" value="ECO:0007669"/>
    <property type="project" value="TreeGrafter"/>
</dbReference>
<evidence type="ECO:0000313" key="16">
    <source>
        <dbReference type="Proteomes" id="UP001166286"/>
    </source>
</evidence>
<evidence type="ECO:0000256" key="4">
    <source>
        <dbReference type="ARBA" id="ARBA00022448"/>
    </source>
</evidence>
<evidence type="ECO:0000256" key="1">
    <source>
        <dbReference type="ARBA" id="ARBA00004496"/>
    </source>
</evidence>
<evidence type="ECO:0000256" key="9">
    <source>
        <dbReference type="ARBA" id="ARBA00023242"/>
    </source>
</evidence>
<feature type="domain" description="C2H2-type" evidence="14">
    <location>
        <begin position="152"/>
        <end position="181"/>
    </location>
</feature>
<dbReference type="InterPro" id="IPR036236">
    <property type="entry name" value="Znf_C2H2_sf"/>
</dbReference>
<dbReference type="GO" id="GO:0000049">
    <property type="term" value="F:tRNA binding"/>
    <property type="evidence" value="ECO:0007669"/>
    <property type="project" value="UniProtKB-UniRule"/>
</dbReference>
<evidence type="ECO:0000256" key="13">
    <source>
        <dbReference type="SAM" id="MobiDB-lite"/>
    </source>
</evidence>
<dbReference type="InterPro" id="IPR011989">
    <property type="entry name" value="ARM-like"/>
</dbReference>
<feature type="region of interest" description="Disordered" evidence="13">
    <location>
        <begin position="29"/>
        <end position="85"/>
    </location>
</feature>
<dbReference type="PROSITE" id="PS00028">
    <property type="entry name" value="ZINC_FINGER_C2H2_1"/>
    <property type="match status" value="6"/>
</dbReference>
<keyword evidence="11" id="KW-0863">Zinc-finger</keyword>
<feature type="compositionally biased region" description="Polar residues" evidence="13">
    <location>
        <begin position="68"/>
        <end position="80"/>
    </location>
</feature>
<dbReference type="SUPFAM" id="SSF48371">
    <property type="entry name" value="ARM repeat"/>
    <property type="match status" value="1"/>
</dbReference>
<reference evidence="15" key="1">
    <citation type="submission" date="2023-03" db="EMBL/GenBank/DDBJ databases">
        <title>Complete genome of Cladonia borealis.</title>
        <authorList>
            <person name="Park H."/>
        </authorList>
    </citation>
    <scope>NUCLEOTIDE SEQUENCE</scope>
    <source>
        <strain evidence="15">ANT050790</strain>
    </source>
</reference>
<dbReference type="InterPro" id="IPR045546">
    <property type="entry name" value="Exportin-T_C"/>
</dbReference>
<keyword evidence="4 12" id="KW-0813">Transport</keyword>
<comment type="similarity">
    <text evidence="2 12">Belongs to the exportin family.</text>
</comment>
<keyword evidence="11" id="KW-0862">Zinc</keyword>
<evidence type="ECO:0000313" key="15">
    <source>
        <dbReference type="EMBL" id="KAK0515934.1"/>
    </source>
</evidence>
<dbReference type="Pfam" id="PF08389">
    <property type="entry name" value="Xpo1"/>
    <property type="match status" value="1"/>
</dbReference>
<feature type="domain" description="C2H2-type" evidence="14">
    <location>
        <begin position="91"/>
        <end position="120"/>
    </location>
</feature>
<dbReference type="Proteomes" id="UP001166286">
    <property type="component" value="Unassembled WGS sequence"/>
</dbReference>
<protein>
    <recommendedName>
        <fullName evidence="3 12">Exportin-T</fullName>
    </recommendedName>
    <alternativeName>
        <fullName evidence="12">Exportin(tRNA)</fullName>
    </alternativeName>
    <alternativeName>
        <fullName evidence="12">tRNA exportin</fullName>
    </alternativeName>
</protein>
<dbReference type="InterPro" id="IPR016024">
    <property type="entry name" value="ARM-type_fold"/>
</dbReference>
<accession>A0AA39R978</accession>
<evidence type="ECO:0000256" key="12">
    <source>
        <dbReference type="RuleBase" id="RU366037"/>
    </source>
</evidence>
<keyword evidence="6 12" id="KW-0820">tRNA-binding</keyword>